<dbReference type="RefSeq" id="WP_069902379.1">
    <property type="nucleotide sequence ID" value="NZ_JBALWF010000011.1"/>
</dbReference>
<feature type="chain" id="PRO_5025060031" description="Lipoprotein" evidence="1">
    <location>
        <begin position="23"/>
        <end position="137"/>
    </location>
</feature>
<accession>A0A653E2Q2</accession>
<name>A0A653E2Q2_9PSED</name>
<organism evidence="2">
    <name type="scientific">Pseudomonas marincola</name>
    <dbReference type="NCBI Taxonomy" id="437900"/>
    <lineage>
        <taxon>Bacteria</taxon>
        <taxon>Pseudomonadati</taxon>
        <taxon>Pseudomonadota</taxon>
        <taxon>Gammaproteobacteria</taxon>
        <taxon>Pseudomonadales</taxon>
        <taxon>Pseudomonadaceae</taxon>
        <taxon>Pseudomonas</taxon>
    </lineage>
</organism>
<evidence type="ECO:0008006" key="3">
    <source>
        <dbReference type="Google" id="ProtNLM"/>
    </source>
</evidence>
<dbReference type="AlphaFoldDB" id="A0A653E2Q2"/>
<dbReference type="EMBL" id="LR215729">
    <property type="protein sequence ID" value="VEV97004.1"/>
    <property type="molecule type" value="Genomic_DNA"/>
</dbReference>
<sequence>MRRISIAAGLLVLAGCSSPLPAPDPGKAWVEPFAVAGELLMADKLDGKRWDDGRYFEVSPGAHELISRFQFEVNGGGGYMSEPTQVTCEIRVRYDSFAAGQHYRLEARSLMRSAQAFLYDEQRNELARGEVLRCGTF</sequence>
<feature type="signal peptide" evidence="1">
    <location>
        <begin position="1"/>
        <end position="22"/>
    </location>
</feature>
<dbReference type="PROSITE" id="PS51257">
    <property type="entry name" value="PROKAR_LIPOPROTEIN"/>
    <property type="match status" value="1"/>
</dbReference>
<gene>
    <name evidence="2" type="ORF">PMYSY11_1958</name>
</gene>
<proteinExistence type="predicted"/>
<protein>
    <recommendedName>
        <fullName evidence="3">Lipoprotein</fullName>
    </recommendedName>
</protein>
<evidence type="ECO:0000256" key="1">
    <source>
        <dbReference type="SAM" id="SignalP"/>
    </source>
</evidence>
<keyword evidence="1" id="KW-0732">Signal</keyword>
<reference evidence="2" key="1">
    <citation type="submission" date="2019-02" db="EMBL/GenBank/DDBJ databases">
        <authorList>
            <consortium name="Genoscope - CEA"/>
            <person name="William W."/>
        </authorList>
    </citation>
    <scope>NUCLEOTIDE SEQUENCE [LARGE SCALE GENOMIC DNA]</scope>
    <source>
        <strain evidence="2">YSy11</strain>
    </source>
</reference>
<evidence type="ECO:0000313" key="2">
    <source>
        <dbReference type="EMBL" id="VEV97004.1"/>
    </source>
</evidence>